<organism evidence="2 3">
    <name type="scientific">Paracoccus hibiscisoli</name>
    <dbReference type="NCBI Taxonomy" id="2023261"/>
    <lineage>
        <taxon>Bacteria</taxon>
        <taxon>Pseudomonadati</taxon>
        <taxon>Pseudomonadota</taxon>
        <taxon>Alphaproteobacteria</taxon>
        <taxon>Rhodobacterales</taxon>
        <taxon>Paracoccaceae</taxon>
        <taxon>Paracoccus</taxon>
    </lineage>
</organism>
<evidence type="ECO:0000313" key="2">
    <source>
        <dbReference type="EMBL" id="TJZ85485.1"/>
    </source>
</evidence>
<evidence type="ECO:0008006" key="4">
    <source>
        <dbReference type="Google" id="ProtNLM"/>
    </source>
</evidence>
<sequence>MAILAGPIVEDTGWPLPWVIGTISLALTVAGLAAPHVGIWIVGQERYPALIGRLARPSLLAQAAAPILGGILVAGWGSSATLWVIAVLAAVNVAFAVFIFIQSRHRI</sequence>
<feature type="transmembrane region" description="Helical" evidence="1">
    <location>
        <begin position="54"/>
        <end position="76"/>
    </location>
</feature>
<dbReference type="RefSeq" id="WP_136855922.1">
    <property type="nucleotide sequence ID" value="NZ_SUNH01000008.1"/>
</dbReference>
<keyword evidence="1" id="KW-1133">Transmembrane helix</keyword>
<protein>
    <recommendedName>
        <fullName evidence="4">MFS transporter</fullName>
    </recommendedName>
</protein>
<reference evidence="2 3" key="1">
    <citation type="submission" date="2019-04" db="EMBL/GenBank/DDBJ databases">
        <authorList>
            <person name="Li J."/>
        </authorList>
    </citation>
    <scope>NUCLEOTIDE SEQUENCE [LARGE SCALE GENOMIC DNA]</scope>
    <source>
        <strain evidence="2 3">CCTCC AB2016182</strain>
    </source>
</reference>
<keyword evidence="1" id="KW-0812">Transmembrane</keyword>
<accession>A0A4U0QTX6</accession>
<keyword evidence="1" id="KW-0472">Membrane</keyword>
<evidence type="ECO:0000313" key="3">
    <source>
        <dbReference type="Proteomes" id="UP000306223"/>
    </source>
</evidence>
<feature type="transmembrane region" description="Helical" evidence="1">
    <location>
        <begin position="82"/>
        <end position="101"/>
    </location>
</feature>
<proteinExistence type="predicted"/>
<keyword evidence="3" id="KW-1185">Reference proteome</keyword>
<comment type="caution">
    <text evidence="2">The sequence shown here is derived from an EMBL/GenBank/DDBJ whole genome shotgun (WGS) entry which is preliminary data.</text>
</comment>
<dbReference type="AlphaFoldDB" id="A0A4U0QTX6"/>
<dbReference type="EMBL" id="SUNH01000008">
    <property type="protein sequence ID" value="TJZ85485.1"/>
    <property type="molecule type" value="Genomic_DNA"/>
</dbReference>
<gene>
    <name evidence="2" type="ORF">FA740_06230</name>
</gene>
<evidence type="ECO:0000256" key="1">
    <source>
        <dbReference type="SAM" id="Phobius"/>
    </source>
</evidence>
<dbReference type="Proteomes" id="UP000306223">
    <property type="component" value="Unassembled WGS sequence"/>
</dbReference>
<dbReference type="OrthoDB" id="7200137at2"/>
<name>A0A4U0QTX6_9RHOB</name>
<feature type="transmembrane region" description="Helical" evidence="1">
    <location>
        <begin position="18"/>
        <end position="42"/>
    </location>
</feature>